<accession>A0A0R1QKU5</accession>
<dbReference type="STRING" id="1423770.FD29_GL001033"/>
<sequence>MDDVDQQLNAVSQKIDKFNDDTKLNLKLHVEHEMEEHKRILPKGLFYGEVHEQIEQAVDEKMAYFTKSQNIDLRPKQLYAYLISELADHPDLSKKELKILAFKYLEQDAKSKFLRKIFKKLWRRMK</sequence>
<reference evidence="1 2" key="1">
    <citation type="journal article" date="2015" name="Genome Announc.">
        <title>Expanding the biotechnology potential of lactobacilli through comparative genomics of 213 strains and associated genera.</title>
        <authorList>
            <person name="Sun Z."/>
            <person name="Harris H.M."/>
            <person name="McCann A."/>
            <person name="Guo C."/>
            <person name="Argimon S."/>
            <person name="Zhang W."/>
            <person name="Yang X."/>
            <person name="Jeffery I.B."/>
            <person name="Cooney J.C."/>
            <person name="Kagawa T.F."/>
            <person name="Liu W."/>
            <person name="Song Y."/>
            <person name="Salvetti E."/>
            <person name="Wrobel A."/>
            <person name="Rasinkangas P."/>
            <person name="Parkhill J."/>
            <person name="Rea M.C."/>
            <person name="O'Sullivan O."/>
            <person name="Ritari J."/>
            <person name="Douillard F.P."/>
            <person name="Paul Ross R."/>
            <person name="Yang R."/>
            <person name="Briner A.E."/>
            <person name="Felis G.E."/>
            <person name="de Vos W.M."/>
            <person name="Barrangou R."/>
            <person name="Klaenhammer T.R."/>
            <person name="Caufield P.W."/>
            <person name="Cui Y."/>
            <person name="Zhang H."/>
            <person name="O'Toole P.W."/>
        </authorList>
    </citation>
    <scope>NUCLEOTIDE SEQUENCE [LARGE SCALE GENOMIC DNA]</scope>
    <source>
        <strain evidence="1 2">DSM 14500</strain>
    </source>
</reference>
<dbReference type="AlphaFoldDB" id="A0A0R1QKU5"/>
<dbReference type="PATRIC" id="fig|1423770.3.peg.1065"/>
<keyword evidence="2" id="KW-1185">Reference proteome</keyword>
<proteinExistence type="predicted"/>
<organism evidence="1 2">
    <name type="scientific">Companilactobacillus mindensis DSM 14500</name>
    <dbReference type="NCBI Taxonomy" id="1423770"/>
    <lineage>
        <taxon>Bacteria</taxon>
        <taxon>Bacillati</taxon>
        <taxon>Bacillota</taxon>
        <taxon>Bacilli</taxon>
        <taxon>Lactobacillales</taxon>
        <taxon>Lactobacillaceae</taxon>
        <taxon>Companilactobacillus</taxon>
    </lineage>
</organism>
<evidence type="ECO:0000313" key="2">
    <source>
        <dbReference type="Proteomes" id="UP000050872"/>
    </source>
</evidence>
<evidence type="ECO:0000313" key="1">
    <source>
        <dbReference type="EMBL" id="KRL43348.1"/>
    </source>
</evidence>
<comment type="caution">
    <text evidence="1">The sequence shown here is derived from an EMBL/GenBank/DDBJ whole genome shotgun (WGS) entry which is preliminary data.</text>
</comment>
<dbReference type="OrthoDB" id="2304710at2"/>
<gene>
    <name evidence="1" type="ORF">FD29_GL001033</name>
</gene>
<dbReference type="EMBL" id="AZEZ01000088">
    <property type="protein sequence ID" value="KRL43348.1"/>
    <property type="molecule type" value="Genomic_DNA"/>
</dbReference>
<protein>
    <submittedName>
        <fullName evidence="1">Uncharacterized protein</fullName>
    </submittedName>
</protein>
<name>A0A0R1QKU5_9LACO</name>
<dbReference type="Proteomes" id="UP000050872">
    <property type="component" value="Unassembled WGS sequence"/>
</dbReference>
<dbReference type="RefSeq" id="WP_057888421.1">
    <property type="nucleotide sequence ID" value="NZ_AZEZ01000088.1"/>
</dbReference>